<protein>
    <recommendedName>
        <fullName evidence="5">SCP domain-containing protein</fullName>
    </recommendedName>
</protein>
<dbReference type="VEuPathDB" id="TrichDB:TVAGG3_0273960"/>
<keyword evidence="2" id="KW-0472">Membrane</keyword>
<evidence type="ECO:0000256" key="2">
    <source>
        <dbReference type="SAM" id="Phobius"/>
    </source>
</evidence>
<dbReference type="CDD" id="cd05379">
    <property type="entry name" value="CAP_bacterial"/>
    <property type="match status" value="1"/>
</dbReference>
<keyword evidence="4" id="KW-1185">Reference proteome</keyword>
<dbReference type="RefSeq" id="XP_001579808.1">
    <property type="nucleotide sequence ID" value="XM_001579758.1"/>
</dbReference>
<evidence type="ECO:0000313" key="4">
    <source>
        <dbReference type="Proteomes" id="UP000001542"/>
    </source>
</evidence>
<dbReference type="AlphaFoldDB" id="A2DL31"/>
<keyword evidence="2" id="KW-0812">Transmembrane</keyword>
<keyword evidence="2" id="KW-1133">Transmembrane helix</keyword>
<dbReference type="PANTHER" id="PTHR31607:SF37">
    <property type="entry name" value="FOLLISTATIN-LIKE DOMAIN-CONTAINING PROTEIN"/>
    <property type="match status" value="1"/>
</dbReference>
<gene>
    <name evidence="3" type="ORF">TVAG_294730</name>
</gene>
<reference evidence="3" key="2">
    <citation type="journal article" date="2007" name="Science">
        <title>Draft genome sequence of the sexually transmitted pathogen Trichomonas vaginalis.</title>
        <authorList>
            <person name="Carlton J.M."/>
            <person name="Hirt R.P."/>
            <person name="Silva J.C."/>
            <person name="Delcher A.L."/>
            <person name="Schatz M."/>
            <person name="Zhao Q."/>
            <person name="Wortman J.R."/>
            <person name="Bidwell S.L."/>
            <person name="Alsmark U.C.M."/>
            <person name="Besteiro S."/>
            <person name="Sicheritz-Ponten T."/>
            <person name="Noel C.J."/>
            <person name="Dacks J.B."/>
            <person name="Foster P.G."/>
            <person name="Simillion C."/>
            <person name="Van de Peer Y."/>
            <person name="Miranda-Saavedra D."/>
            <person name="Barton G.J."/>
            <person name="Westrop G.D."/>
            <person name="Mueller S."/>
            <person name="Dessi D."/>
            <person name="Fiori P.L."/>
            <person name="Ren Q."/>
            <person name="Paulsen I."/>
            <person name="Zhang H."/>
            <person name="Bastida-Corcuera F.D."/>
            <person name="Simoes-Barbosa A."/>
            <person name="Brown M.T."/>
            <person name="Hayes R.D."/>
            <person name="Mukherjee M."/>
            <person name="Okumura C.Y."/>
            <person name="Schneider R."/>
            <person name="Smith A.J."/>
            <person name="Vanacova S."/>
            <person name="Villalvazo M."/>
            <person name="Haas B.J."/>
            <person name="Pertea M."/>
            <person name="Feldblyum T.V."/>
            <person name="Utterback T.R."/>
            <person name="Shu C.L."/>
            <person name="Osoegawa K."/>
            <person name="de Jong P.J."/>
            <person name="Hrdy I."/>
            <person name="Horvathova L."/>
            <person name="Zubacova Z."/>
            <person name="Dolezal P."/>
            <person name="Malik S.B."/>
            <person name="Logsdon J.M. Jr."/>
            <person name="Henze K."/>
            <person name="Gupta A."/>
            <person name="Wang C.C."/>
            <person name="Dunne R.L."/>
            <person name="Upcroft J.A."/>
            <person name="Upcroft P."/>
            <person name="White O."/>
            <person name="Salzberg S.L."/>
            <person name="Tang P."/>
            <person name="Chiu C.-H."/>
            <person name="Lee Y.-S."/>
            <person name="Embley T.M."/>
            <person name="Coombs G.H."/>
            <person name="Mottram J.C."/>
            <person name="Tachezy J."/>
            <person name="Fraser-Liggett C.M."/>
            <person name="Johnson P.J."/>
        </authorList>
    </citation>
    <scope>NUCLEOTIDE SEQUENCE [LARGE SCALE GENOMIC DNA]</scope>
    <source>
        <strain evidence="3">G3</strain>
    </source>
</reference>
<reference evidence="3" key="1">
    <citation type="submission" date="2006-10" db="EMBL/GenBank/DDBJ databases">
        <authorList>
            <person name="Amadeo P."/>
            <person name="Zhao Q."/>
            <person name="Wortman J."/>
            <person name="Fraser-Liggett C."/>
            <person name="Carlton J."/>
        </authorList>
    </citation>
    <scope>NUCLEOTIDE SEQUENCE</scope>
    <source>
        <strain evidence="3">G3</strain>
    </source>
</reference>
<feature type="region of interest" description="Disordered" evidence="1">
    <location>
        <begin position="348"/>
        <end position="376"/>
    </location>
</feature>
<feature type="compositionally biased region" description="Basic and acidic residues" evidence="1">
    <location>
        <begin position="362"/>
        <end position="376"/>
    </location>
</feature>
<dbReference type="PANTHER" id="PTHR31607">
    <property type="entry name" value="DUF1216 DOMAIN-CONTAINING PROTEIN-RELATED"/>
    <property type="match status" value="1"/>
</dbReference>
<dbReference type="KEGG" id="tva:5464336"/>
<dbReference type="OrthoDB" id="10646245at2759"/>
<evidence type="ECO:0000256" key="1">
    <source>
        <dbReference type="SAM" id="MobiDB-lite"/>
    </source>
</evidence>
<evidence type="ECO:0000313" key="3">
    <source>
        <dbReference type="EMBL" id="EAY18822.1"/>
    </source>
</evidence>
<feature type="transmembrane region" description="Helical" evidence="2">
    <location>
        <begin position="315"/>
        <end position="339"/>
    </location>
</feature>
<evidence type="ECO:0008006" key="5">
    <source>
        <dbReference type="Google" id="ProtNLM"/>
    </source>
</evidence>
<sequence>MSVCSRFKKDVFSTERRISPYQDQNGTCTQYSYNKTEDDRRALIELNYMRWLVGFERPTVLAEGYDDELIQCAITNVANGKLNHEPTPASLCYTPGAFAACSSSNLGAGFRDYDASSSIQQFIMDSGDTNKIVGHRQWVFSSGLGKTAFGGAYNSKSPDISGSVAMKVFNMGYSSPEILPFTAYPPPGYFPAQFVYNRFSFWAPGASGSSHMELSVKINDEPQNISEIVNLGNGIMFVLADYGESSADLPYYKIVNKRIDVHITDNATKTDYDYTIYPIDCSDKPMRTPVPTIEGDDYDKLDIGEAPKQKRQKKVAIGAGVGVSLVVIVIIILVLFIVFRHGCSHNHDNDETNNNNNNNDNNDDHSDSGENHLEDA</sequence>
<proteinExistence type="predicted"/>
<organism evidence="3 4">
    <name type="scientific">Trichomonas vaginalis (strain ATCC PRA-98 / G3)</name>
    <dbReference type="NCBI Taxonomy" id="412133"/>
    <lineage>
        <taxon>Eukaryota</taxon>
        <taxon>Metamonada</taxon>
        <taxon>Parabasalia</taxon>
        <taxon>Trichomonadida</taxon>
        <taxon>Trichomonadidae</taxon>
        <taxon>Trichomonas</taxon>
    </lineage>
</organism>
<dbReference type="EMBL" id="DS113214">
    <property type="protein sequence ID" value="EAY18822.1"/>
    <property type="molecule type" value="Genomic_DNA"/>
</dbReference>
<dbReference type="VEuPathDB" id="TrichDB:TVAG_294730"/>
<accession>A2DL31</accession>
<name>A2DL31_TRIV3</name>
<dbReference type="Proteomes" id="UP000001542">
    <property type="component" value="Unassembled WGS sequence"/>
</dbReference>
<dbReference type="InParanoid" id="A2DL31"/>